<evidence type="ECO:0000256" key="4">
    <source>
        <dbReference type="ARBA" id="ARBA00023159"/>
    </source>
</evidence>
<dbReference type="Proteomes" id="UP000068164">
    <property type="component" value="Unassembled WGS sequence"/>
</dbReference>
<gene>
    <name evidence="7" type="ORF">AS026_16450</name>
</gene>
<dbReference type="Pfam" id="PF00126">
    <property type="entry name" value="HTH_1"/>
    <property type="match status" value="1"/>
</dbReference>
<evidence type="ECO:0000313" key="7">
    <source>
        <dbReference type="EMBL" id="KWV44483.1"/>
    </source>
</evidence>
<dbReference type="SUPFAM" id="SSF46785">
    <property type="entry name" value="Winged helix' DNA-binding domain"/>
    <property type="match status" value="1"/>
</dbReference>
<evidence type="ECO:0000256" key="3">
    <source>
        <dbReference type="ARBA" id="ARBA00023125"/>
    </source>
</evidence>
<dbReference type="PANTHER" id="PTHR30427:SF1">
    <property type="entry name" value="TRANSCRIPTIONAL ACTIVATOR PROTEIN LYSR"/>
    <property type="match status" value="1"/>
</dbReference>
<dbReference type="Pfam" id="PF03466">
    <property type="entry name" value="LysR_substrate"/>
    <property type="match status" value="1"/>
</dbReference>
<dbReference type="OrthoDB" id="7260751at2"/>
<dbReference type="InterPro" id="IPR036388">
    <property type="entry name" value="WH-like_DNA-bd_sf"/>
</dbReference>
<protein>
    <submittedName>
        <fullName evidence="7">LysR family transcriptional regulator</fullName>
    </submittedName>
</protein>
<dbReference type="GO" id="GO:0003700">
    <property type="term" value="F:DNA-binding transcription factor activity"/>
    <property type="evidence" value="ECO:0007669"/>
    <property type="project" value="InterPro"/>
</dbReference>
<dbReference type="Gene3D" id="3.40.190.290">
    <property type="match status" value="1"/>
</dbReference>
<proteinExistence type="inferred from homology"/>
<organism evidence="7 8">
    <name type="scientific">Rhizobium altiplani</name>
    <dbReference type="NCBI Taxonomy" id="1864509"/>
    <lineage>
        <taxon>Bacteria</taxon>
        <taxon>Pseudomonadati</taxon>
        <taxon>Pseudomonadota</taxon>
        <taxon>Alphaproteobacteria</taxon>
        <taxon>Hyphomicrobiales</taxon>
        <taxon>Rhizobiaceae</taxon>
        <taxon>Rhizobium/Agrobacterium group</taxon>
        <taxon>Rhizobium</taxon>
    </lineage>
</organism>
<dbReference type="PANTHER" id="PTHR30427">
    <property type="entry name" value="TRANSCRIPTIONAL ACTIVATOR PROTEIN LYSR"/>
    <property type="match status" value="1"/>
</dbReference>
<dbReference type="AlphaFoldDB" id="A0A109J8W9"/>
<dbReference type="RefSeq" id="WP_062373664.1">
    <property type="nucleotide sequence ID" value="NZ_LNCD01000122.1"/>
</dbReference>
<dbReference type="GO" id="GO:0010628">
    <property type="term" value="P:positive regulation of gene expression"/>
    <property type="evidence" value="ECO:0007669"/>
    <property type="project" value="TreeGrafter"/>
</dbReference>
<dbReference type="InterPro" id="IPR000847">
    <property type="entry name" value="LysR_HTH_N"/>
</dbReference>
<dbReference type="InterPro" id="IPR036390">
    <property type="entry name" value="WH_DNA-bd_sf"/>
</dbReference>
<evidence type="ECO:0000256" key="1">
    <source>
        <dbReference type="ARBA" id="ARBA00009437"/>
    </source>
</evidence>
<comment type="caution">
    <text evidence="7">The sequence shown here is derived from an EMBL/GenBank/DDBJ whole genome shotgun (WGS) entry which is preliminary data.</text>
</comment>
<sequence length="307" mass="34040">MRLNQRQIEVFNSIMISKSVTAAAAALGTSQPTISRELREMEQRIGFDLFVRFGKRLTPTNQALLLHEVVRRSFLGMEEISRAASAIRVHNASNLRIATIPAYADSIIPRVAQKLLKHRPAVHLSLHSLEEVSLQHEMATTVFDMGVTEGRFEYPGVASQRIDVGDQVCVVPIGHRLSQKSLLEPADFDGVPFVYFSQDDPYRRKLDDMFLAAGISRSYAVETTTATSVCSMVAAGVGVSIINPLTAATHVDKGVVLRRLSVSVPYTLAVWRPVRRTRSTVIERFLSVLTEAANEMRATLHSALDRK</sequence>
<dbReference type="GO" id="GO:0043565">
    <property type="term" value="F:sequence-specific DNA binding"/>
    <property type="evidence" value="ECO:0007669"/>
    <property type="project" value="TreeGrafter"/>
</dbReference>
<keyword evidence="3" id="KW-0238">DNA-binding</keyword>
<dbReference type="Gene3D" id="1.10.10.10">
    <property type="entry name" value="Winged helix-like DNA-binding domain superfamily/Winged helix DNA-binding domain"/>
    <property type="match status" value="1"/>
</dbReference>
<dbReference type="GO" id="GO:0009089">
    <property type="term" value="P:lysine biosynthetic process via diaminopimelate"/>
    <property type="evidence" value="ECO:0007669"/>
    <property type="project" value="TreeGrafter"/>
</dbReference>
<dbReference type="EMBL" id="LNCD01000122">
    <property type="protein sequence ID" value="KWV44483.1"/>
    <property type="molecule type" value="Genomic_DNA"/>
</dbReference>
<dbReference type="SUPFAM" id="SSF53850">
    <property type="entry name" value="Periplasmic binding protein-like II"/>
    <property type="match status" value="1"/>
</dbReference>
<evidence type="ECO:0000259" key="6">
    <source>
        <dbReference type="PROSITE" id="PS50931"/>
    </source>
</evidence>
<feature type="domain" description="HTH lysR-type" evidence="6">
    <location>
        <begin position="1"/>
        <end position="60"/>
    </location>
</feature>
<dbReference type="PROSITE" id="PS50931">
    <property type="entry name" value="HTH_LYSR"/>
    <property type="match status" value="1"/>
</dbReference>
<evidence type="ECO:0000256" key="2">
    <source>
        <dbReference type="ARBA" id="ARBA00023015"/>
    </source>
</evidence>
<keyword evidence="2" id="KW-0805">Transcription regulation</keyword>
<keyword evidence="8" id="KW-1185">Reference proteome</keyword>
<reference evidence="7 8" key="1">
    <citation type="submission" date="2015-11" db="EMBL/GenBank/DDBJ databases">
        <title>Draft Genome Sequence of the Strain BR 10423 (Rhizobium sp.) isolated from nodules of Mimosa pudica.</title>
        <authorList>
            <person name="Barauna A.C."/>
            <person name="Zilli J.E."/>
            <person name="Simoes-Araujo J.L."/>
            <person name="Reis V.M."/>
            <person name="James E.K."/>
            <person name="Reis F.B.Jr."/>
            <person name="Rouws L.F."/>
            <person name="Passos S.R."/>
            <person name="Gois S.R."/>
        </authorList>
    </citation>
    <scope>NUCLEOTIDE SEQUENCE [LARGE SCALE GENOMIC DNA]</scope>
    <source>
        <strain evidence="7 8">BR10423</strain>
    </source>
</reference>
<dbReference type="InterPro" id="IPR005119">
    <property type="entry name" value="LysR_subst-bd"/>
</dbReference>
<comment type="similarity">
    <text evidence="1">Belongs to the LysR transcriptional regulatory family.</text>
</comment>
<dbReference type="NCBIfam" id="NF008239">
    <property type="entry name" value="PRK11013.1"/>
    <property type="match status" value="1"/>
</dbReference>
<keyword evidence="4" id="KW-0010">Activator</keyword>
<dbReference type="PRINTS" id="PR00039">
    <property type="entry name" value="HTHLYSR"/>
</dbReference>
<accession>A0A109J8W9</accession>
<name>A0A109J8W9_9HYPH</name>
<keyword evidence="5" id="KW-0804">Transcription</keyword>
<evidence type="ECO:0000313" key="8">
    <source>
        <dbReference type="Proteomes" id="UP000068164"/>
    </source>
</evidence>
<evidence type="ECO:0000256" key="5">
    <source>
        <dbReference type="ARBA" id="ARBA00023163"/>
    </source>
</evidence>